<dbReference type="STRING" id="1790137.AXE80_10380"/>
<proteinExistence type="predicted"/>
<dbReference type="InterPro" id="IPR052940">
    <property type="entry name" value="Carb_Esterase_6"/>
</dbReference>
<evidence type="ECO:0000313" key="4">
    <source>
        <dbReference type="Proteomes" id="UP000092967"/>
    </source>
</evidence>
<dbReference type="InterPro" id="IPR036514">
    <property type="entry name" value="SGNH_hydro_sf"/>
</dbReference>
<keyword evidence="4" id="KW-1185">Reference proteome</keyword>
<dbReference type="EMBL" id="CP014224">
    <property type="protein sequence ID" value="ANW96655.1"/>
    <property type="molecule type" value="Genomic_DNA"/>
</dbReference>
<dbReference type="Pfam" id="PF03629">
    <property type="entry name" value="SASA"/>
    <property type="match status" value="1"/>
</dbReference>
<evidence type="ECO:0000313" key="3">
    <source>
        <dbReference type="EMBL" id="ANW96655.1"/>
    </source>
</evidence>
<dbReference type="Gene3D" id="3.40.50.1110">
    <property type="entry name" value="SGNH hydrolase"/>
    <property type="match status" value="1"/>
</dbReference>
<protein>
    <recommendedName>
        <fullName evidence="2">Sialate O-acetylesterase domain-containing protein</fullName>
    </recommendedName>
</protein>
<keyword evidence="1" id="KW-0378">Hydrolase</keyword>
<reference evidence="3 4" key="1">
    <citation type="submission" date="2016-02" db="EMBL/GenBank/DDBJ databases">
        <authorList>
            <person name="Wen L."/>
            <person name="He K."/>
            <person name="Yang H."/>
        </authorList>
    </citation>
    <scope>NUCLEOTIDE SEQUENCE [LARGE SCALE GENOMIC DNA]</scope>
    <source>
        <strain evidence="3 4">CZ1127</strain>
    </source>
</reference>
<dbReference type="InterPro" id="IPR005181">
    <property type="entry name" value="SASA"/>
</dbReference>
<dbReference type="SUPFAM" id="SSF52266">
    <property type="entry name" value="SGNH hydrolase"/>
    <property type="match status" value="1"/>
</dbReference>
<dbReference type="PANTHER" id="PTHR31988">
    <property type="entry name" value="ESTERASE, PUTATIVE (DUF303)-RELATED"/>
    <property type="match status" value="1"/>
</dbReference>
<dbReference type="Proteomes" id="UP000092967">
    <property type="component" value="Chromosome"/>
</dbReference>
<sequence length="217" mass="24070">MAGRATIEDIDKDTLANVLLFTGQEHKAWEKAANPFNKYSTVRKEMRMQKLSPSYGFAKTMAQENPSSTIGLIVNAKGGTSIEAWKPGGLLYSEAISQTKKALKTGGVLKGIIWHQGEANSSRYKKYTPQIIALIQALRTDLNQLNLPVVVGQLSSDKPLRNNFNKMILELPNHINNVAVVTTEGLSTIDKTHFDSKSQRILGQRYANEMLKLLAKK</sequence>
<dbReference type="PANTHER" id="PTHR31988:SF19">
    <property type="entry name" value="9-O-ACETYL-N-ACETYLNEURAMINIC ACID DEACETYLASE-RELATED"/>
    <property type="match status" value="1"/>
</dbReference>
<organism evidence="3 4">
    <name type="scientific">Wenyingzhuangia fucanilytica</name>
    <dbReference type="NCBI Taxonomy" id="1790137"/>
    <lineage>
        <taxon>Bacteria</taxon>
        <taxon>Pseudomonadati</taxon>
        <taxon>Bacteroidota</taxon>
        <taxon>Flavobacteriia</taxon>
        <taxon>Flavobacteriales</taxon>
        <taxon>Flavobacteriaceae</taxon>
        <taxon>Wenyingzhuangia</taxon>
    </lineage>
</organism>
<evidence type="ECO:0000259" key="2">
    <source>
        <dbReference type="Pfam" id="PF03629"/>
    </source>
</evidence>
<accession>A0A1B1Y7B0</accession>
<dbReference type="AlphaFoldDB" id="A0A1B1Y7B0"/>
<dbReference type="KEGG" id="wfu:AXE80_10380"/>
<evidence type="ECO:0000256" key="1">
    <source>
        <dbReference type="ARBA" id="ARBA00022801"/>
    </source>
</evidence>
<gene>
    <name evidence="3" type="ORF">AXE80_10380</name>
</gene>
<dbReference type="GO" id="GO:0016788">
    <property type="term" value="F:hydrolase activity, acting on ester bonds"/>
    <property type="evidence" value="ECO:0007669"/>
    <property type="project" value="UniProtKB-ARBA"/>
</dbReference>
<feature type="domain" description="Sialate O-acetylesterase" evidence="2">
    <location>
        <begin position="1"/>
        <end position="212"/>
    </location>
</feature>
<name>A0A1B1Y7B0_9FLAO</name>